<dbReference type="InterPro" id="IPR024134">
    <property type="entry name" value="SOD_Cu/Zn_/chaperone"/>
</dbReference>
<dbReference type="AlphaFoldDB" id="A0AAV0AWR4"/>
<accession>A0AAV0AWR4</accession>
<name>A0AAV0AWR4_PHAPC</name>
<protein>
    <submittedName>
        <fullName evidence="4">Superoxide dismutase</fullName>
    </submittedName>
</protein>
<evidence type="ECO:0000256" key="1">
    <source>
        <dbReference type="SAM" id="MobiDB-lite"/>
    </source>
</evidence>
<feature type="domain" description="Superoxide dismutase copper/zinc binding" evidence="3">
    <location>
        <begin position="142"/>
        <end position="272"/>
    </location>
</feature>
<dbReference type="SUPFAM" id="SSF49329">
    <property type="entry name" value="Cu,Zn superoxide dismutase-like"/>
    <property type="match status" value="1"/>
</dbReference>
<evidence type="ECO:0000313" key="4">
    <source>
        <dbReference type="EMBL" id="CAH7673691.1"/>
    </source>
</evidence>
<dbReference type="GO" id="GO:0006801">
    <property type="term" value="P:superoxide metabolic process"/>
    <property type="evidence" value="ECO:0007669"/>
    <property type="project" value="InterPro"/>
</dbReference>
<comment type="caution">
    <text evidence="4">The sequence shown here is derived from an EMBL/GenBank/DDBJ whole genome shotgun (WGS) entry which is preliminary data.</text>
</comment>
<dbReference type="PANTHER" id="PTHR10003">
    <property type="entry name" value="SUPEROXIDE DISMUTASE CU-ZN -RELATED"/>
    <property type="match status" value="1"/>
</dbReference>
<proteinExistence type="predicted"/>
<dbReference type="InterPro" id="IPR001424">
    <property type="entry name" value="SOD_Cu_Zn_dom"/>
</dbReference>
<sequence length="280" mass="29928">MQTVRKISLIFIFLVKSFVNSYPQLTSTSPAGSISPSLILPSMANPSFNSMLHSTPIQNPTTSVNPLNPTPSATPQNLPTAINTQISSATPNTQSSPTTTNNQNSQLQNNQNILIPNQISTKPSPSLPHARSVIVSPNSGPVNGIIDFFYLNENEVGVSLVISGLNIVLPHIEHNYHVHAHALPIDGNCDGALGHYTTQGIPDSFVCNPEQSQLCQEGDLSGKHKKLSGNLPVVRLSYSDKYLKLFPDNQSIVGKSVVIHGQNGSRLACGNITVVTGPIV</sequence>
<feature type="chain" id="PRO_5043953508" evidence="2">
    <location>
        <begin position="22"/>
        <end position="280"/>
    </location>
</feature>
<dbReference type="Gene3D" id="2.60.40.200">
    <property type="entry name" value="Superoxide dismutase, copper/zinc binding domain"/>
    <property type="match status" value="1"/>
</dbReference>
<keyword evidence="5" id="KW-1185">Reference proteome</keyword>
<reference evidence="4" key="1">
    <citation type="submission" date="2022-06" db="EMBL/GenBank/DDBJ databases">
        <authorList>
            <consortium name="SYNGENTA / RWTH Aachen University"/>
        </authorList>
    </citation>
    <scope>NUCLEOTIDE SEQUENCE</scope>
</reference>
<dbReference type="Pfam" id="PF00080">
    <property type="entry name" value="Sod_Cu"/>
    <property type="match status" value="1"/>
</dbReference>
<keyword evidence="2" id="KW-0732">Signal</keyword>
<dbReference type="Proteomes" id="UP001153365">
    <property type="component" value="Unassembled WGS sequence"/>
</dbReference>
<gene>
    <name evidence="4" type="ORF">PPACK8108_LOCUS8575</name>
</gene>
<dbReference type="GO" id="GO:0005507">
    <property type="term" value="F:copper ion binding"/>
    <property type="evidence" value="ECO:0007669"/>
    <property type="project" value="InterPro"/>
</dbReference>
<feature type="region of interest" description="Disordered" evidence="1">
    <location>
        <begin position="50"/>
        <end position="79"/>
    </location>
</feature>
<evidence type="ECO:0000259" key="3">
    <source>
        <dbReference type="Pfam" id="PF00080"/>
    </source>
</evidence>
<feature type="signal peptide" evidence="2">
    <location>
        <begin position="1"/>
        <end position="21"/>
    </location>
</feature>
<evidence type="ECO:0000256" key="2">
    <source>
        <dbReference type="SAM" id="SignalP"/>
    </source>
</evidence>
<evidence type="ECO:0000313" key="5">
    <source>
        <dbReference type="Proteomes" id="UP001153365"/>
    </source>
</evidence>
<organism evidence="4 5">
    <name type="scientific">Phakopsora pachyrhizi</name>
    <name type="common">Asian soybean rust disease fungus</name>
    <dbReference type="NCBI Taxonomy" id="170000"/>
    <lineage>
        <taxon>Eukaryota</taxon>
        <taxon>Fungi</taxon>
        <taxon>Dikarya</taxon>
        <taxon>Basidiomycota</taxon>
        <taxon>Pucciniomycotina</taxon>
        <taxon>Pucciniomycetes</taxon>
        <taxon>Pucciniales</taxon>
        <taxon>Phakopsoraceae</taxon>
        <taxon>Phakopsora</taxon>
    </lineage>
</organism>
<dbReference type="InterPro" id="IPR036423">
    <property type="entry name" value="SOD-like_Cu/Zn_dom_sf"/>
</dbReference>
<dbReference type="EMBL" id="CALTRL010001781">
    <property type="protein sequence ID" value="CAH7673691.1"/>
    <property type="molecule type" value="Genomic_DNA"/>
</dbReference>